<comment type="caution">
    <text evidence="6">The sequence shown here is derived from an EMBL/GenBank/DDBJ whole genome shotgun (WGS) entry which is preliminary data.</text>
</comment>
<feature type="compositionally biased region" description="Low complexity" evidence="2">
    <location>
        <begin position="728"/>
        <end position="739"/>
    </location>
</feature>
<dbReference type="InterPro" id="IPR013783">
    <property type="entry name" value="Ig-like_fold"/>
</dbReference>
<evidence type="ECO:0000259" key="4">
    <source>
        <dbReference type="Pfam" id="PF20009"/>
    </source>
</evidence>
<feature type="region of interest" description="Disordered" evidence="2">
    <location>
        <begin position="1602"/>
        <end position="1667"/>
    </location>
</feature>
<dbReference type="Pfam" id="PF20009">
    <property type="entry name" value="GEVED"/>
    <property type="match status" value="1"/>
</dbReference>
<feature type="region of interest" description="Disordered" evidence="2">
    <location>
        <begin position="1262"/>
        <end position="1292"/>
    </location>
</feature>
<keyword evidence="1" id="KW-0732">Signal</keyword>
<sequence>MDAGPTVESIVRQSPSFETTNADSVTFRVTFSEGVTGVTGSSFVIAPGSVSGATIQLVQQVDGAGTQYDVVVSGLSGTGTLNIDLATESGVMSNDGNSRVVTETNPATGKPDHSYTIDGDINSAYVGGLTGGSVQGSNIATRDTTGLEFSGKADAGDTVRLYIGNKLLGTAKADGNGDWSLTYTGAALAEGSHTLIIRSNDAAGNTATATATLAIDTTAPVVTGSITSSDIIVELTYSEALREGSLPQPGDFTVTGTVSGIIGVSKVVVDGNTVRLILTAPLKHGESVTLTYTGNGVQDLVGNSAPAITNVAVDNSGTKDASTEEKPVVDLPTGKHGTDSTDKPQHQFYSKDEAAKNVFNGGVTLTDNDDDYLESVTITITGNNNGGDTLTIDETNGPLPKGISVEINENANGTLTLKLSGHATKADYEAALNQVLFSTSTGFAEADKRMVTLVVSDGQKTSDAVTRYIRTTGKSYGLGETETAYLVDQSTGSLKGVNLVMNTLDSGKAVAPDAILKGLAGGGSNGFANGGSLALNALAFSSVDGTLYAFTNATKDGGRYVVRIDADGMATIVAKSAGSIGNSPGTGSMISADIDGDGIMYMHASGNGTIYRLDTNPESDSYGQWLAPLAVKGGNNNKTDWVDMAFNHSDGHFYAVGSNKLYKLTIDNSANTITAETLASGLKYVTNKNTGATEDVGSSFPMQYFDTDGYFYFAAGSSKQIFRVDVENPPGSGNPPSGGTVSKVDFATSTPGSGDAARDVTIHLDYGDATTSHNNTDYKTSFDDDGARHNQLNNQVWLGNSATNNTTYESDANPVDGSDDGIARDKNGNYVIPALRQGMTEYSINIAVTNKTGTEATLVGWIDFNGDGIFSVDESVTVKVPANHKAGDTVKVTWKVAEGNMPSSLDTITTFARFRITSQIDSLADFGGDPWMTTPSNSSTEDKRSYGARMDGEVEDYQITIQGPDDTPPSVSNMTVSDGSGSGPRYTPVGEVTITFTEPVQDVGVNDFVLLRDGVPVPLPPDTPVWQDPDDPAIWYIDLSKVTSPTGDYELLVPNGQNAPAGEHGVATIKDDAGNDLATGGSVKFKIDNTAPLIDLDSGDDTTRDHTTGYTADQSGAVSLDNSTPNREATVEEKSDRVTHIDIAVGGLRDGDSEVLVFGTLEFKANGSDVSTDPDNPTTTTIGGVEVVITYAAGKFTLTPVNAGGAENQVGEMSAADAQAIVRAISYKNDAGTGATNGSRTFSFTATDKAGATATPAVATVNVTGGNGQNGPDVPTVDKQITNDTTPTITGEAKVPEDGKLTVTVKVDPDDPNTWQTYEWNEANPDPDGPLQFFPADPSDPDNPKNNTWELKIPDGDDIPEGKYSVTASVTPDGGTPVDDLTDHELIIDLTPPDAPAVPDQQTHDTTPVINGTADVRDGEKLTVSVVIGGKTYTYTEGTTEGDKYLKRDNNIWSLQVPSDAPMSVGEYEVTATVKDAAGNVSDEAKGKVTIVPVVVTDPIVNESSGHAVFEVTVRPETNMQLRLEEIANSATGGGTDFGTATGTGLEYFDGTSWVAYTAGAKVAADSSGKLLVRTPITNDNVADDGEQFKLIVTPVYGSDEAITDNTGEGTATIKDDGTGDLLVENPDFDPNEPVSETNKPLIPGTPGQPVNPANPDGPKVPELDDDRELTVSGGTVNEGSDYGSFVVGGAEGQKVKLELVDGAAKGGTDDEDKSGATDFIQDLEYFDGTQWQSYTPGEYVEIPEGGKLWVRVPVVNDDLPEGEHGFKLKATNTGGGSEEGTITIDDEGQGDLLIENPDFDPNEPVSETNKPLIPGTPGQPVNPANPDGPKVPELDDD</sequence>
<feature type="region of interest" description="Disordered" evidence="2">
    <location>
        <begin position="962"/>
        <end position="984"/>
    </location>
</feature>
<dbReference type="RefSeq" id="WP_377722916.1">
    <property type="nucleotide sequence ID" value="NZ_JBHSEW010000001.1"/>
</dbReference>
<evidence type="ECO:0000256" key="2">
    <source>
        <dbReference type="SAM" id="MobiDB-lite"/>
    </source>
</evidence>
<evidence type="ECO:0000259" key="3">
    <source>
        <dbReference type="Pfam" id="PF19077"/>
    </source>
</evidence>
<evidence type="ECO:0000313" key="6">
    <source>
        <dbReference type="EMBL" id="MFC4620631.1"/>
    </source>
</evidence>
<dbReference type="Pfam" id="PF19077">
    <property type="entry name" value="Big_13"/>
    <property type="match status" value="2"/>
</dbReference>
<dbReference type="Proteomes" id="UP001595967">
    <property type="component" value="Unassembled WGS sequence"/>
</dbReference>
<dbReference type="NCBIfam" id="NF033510">
    <property type="entry name" value="Ca_tandemer"/>
    <property type="match status" value="2"/>
</dbReference>
<dbReference type="InterPro" id="IPR014755">
    <property type="entry name" value="Cu-Rt/internalin_Ig-like"/>
</dbReference>
<proteinExistence type="predicted"/>
<evidence type="ECO:0000259" key="5">
    <source>
        <dbReference type="Pfam" id="PF21959"/>
    </source>
</evidence>
<dbReference type="SUPFAM" id="SSF63829">
    <property type="entry name" value="Calcium-dependent phosphotriesterase"/>
    <property type="match status" value="1"/>
</dbReference>
<name>A0ABV9GTW3_9BURK</name>
<accession>A0ABV9GTW3</accession>
<evidence type="ECO:0000256" key="1">
    <source>
        <dbReference type="ARBA" id="ARBA00022729"/>
    </source>
</evidence>
<dbReference type="Gene3D" id="2.60.40.10">
    <property type="entry name" value="Immunoglobulins"/>
    <property type="match status" value="3"/>
</dbReference>
<feature type="region of interest" description="Disordered" evidence="2">
    <location>
        <begin position="1764"/>
        <end position="1838"/>
    </location>
</feature>
<feature type="domain" description="GEVED" evidence="4">
    <location>
        <begin position="858"/>
        <end position="960"/>
    </location>
</feature>
<dbReference type="InterPro" id="IPR044016">
    <property type="entry name" value="Big_13"/>
</dbReference>
<dbReference type="Gene3D" id="2.60.40.1220">
    <property type="match status" value="1"/>
</dbReference>
<feature type="domain" description="Bacterial Ig-like" evidence="3">
    <location>
        <begin position="1400"/>
        <end position="1491"/>
    </location>
</feature>
<feature type="region of interest" description="Disordered" evidence="2">
    <location>
        <begin position="725"/>
        <end position="755"/>
    </location>
</feature>
<feature type="compositionally biased region" description="Polar residues" evidence="2">
    <location>
        <begin position="1108"/>
        <end position="1124"/>
    </location>
</feature>
<keyword evidence="7" id="KW-1185">Reference proteome</keyword>
<reference evidence="7" key="1">
    <citation type="journal article" date="2019" name="Int. J. Syst. Evol. Microbiol.">
        <title>The Global Catalogue of Microorganisms (GCM) 10K type strain sequencing project: providing services to taxonomists for standard genome sequencing and annotation.</title>
        <authorList>
            <consortium name="The Broad Institute Genomics Platform"/>
            <consortium name="The Broad Institute Genome Sequencing Center for Infectious Disease"/>
            <person name="Wu L."/>
            <person name="Ma J."/>
        </authorList>
    </citation>
    <scope>NUCLEOTIDE SEQUENCE [LARGE SCALE GENOMIC DNA]</scope>
    <source>
        <strain evidence="7">JCM 11650</strain>
    </source>
</reference>
<feature type="region of interest" description="Disordered" evidence="2">
    <location>
        <begin position="1394"/>
        <end position="1413"/>
    </location>
</feature>
<protein>
    <submittedName>
        <fullName evidence="6">Ig-like domain-containing protein</fullName>
    </submittedName>
</protein>
<feature type="compositionally biased region" description="Polar residues" evidence="2">
    <location>
        <begin position="969"/>
        <end position="979"/>
    </location>
</feature>
<dbReference type="Pfam" id="PF21959">
    <property type="entry name" value="DUF6923"/>
    <property type="match status" value="1"/>
</dbReference>
<feature type="region of interest" description="Disordered" evidence="2">
    <location>
        <begin position="315"/>
        <end position="344"/>
    </location>
</feature>
<feature type="region of interest" description="Disordered" evidence="2">
    <location>
        <begin position="1097"/>
        <end position="1124"/>
    </location>
</feature>
<dbReference type="InterPro" id="IPR045474">
    <property type="entry name" value="GEVED"/>
</dbReference>
<gene>
    <name evidence="6" type="ORF">ACFO3A_00150</name>
</gene>
<dbReference type="EMBL" id="JBHSEW010000001">
    <property type="protein sequence ID" value="MFC4620631.1"/>
    <property type="molecule type" value="Genomic_DNA"/>
</dbReference>
<feature type="non-terminal residue" evidence="6">
    <location>
        <position position="1838"/>
    </location>
</feature>
<feature type="compositionally biased region" description="Polar residues" evidence="2">
    <location>
        <begin position="1400"/>
        <end position="1410"/>
    </location>
</feature>
<feature type="domain" description="DUF6923" evidence="5">
    <location>
        <begin position="533"/>
        <end position="757"/>
    </location>
</feature>
<dbReference type="InterPro" id="IPR054215">
    <property type="entry name" value="DUF6923"/>
</dbReference>
<feature type="compositionally biased region" description="Polar residues" evidence="2">
    <location>
        <begin position="1279"/>
        <end position="1289"/>
    </location>
</feature>
<evidence type="ECO:0000313" key="7">
    <source>
        <dbReference type="Proteomes" id="UP001595967"/>
    </source>
</evidence>
<organism evidence="6 7">
    <name type="scientific">Comamonas nitrativorans</name>
    <dbReference type="NCBI Taxonomy" id="108437"/>
    <lineage>
        <taxon>Bacteria</taxon>
        <taxon>Pseudomonadati</taxon>
        <taxon>Pseudomonadota</taxon>
        <taxon>Betaproteobacteria</taxon>
        <taxon>Burkholderiales</taxon>
        <taxon>Comamonadaceae</taxon>
        <taxon>Comamonas</taxon>
    </lineage>
</organism>
<feature type="domain" description="Bacterial Ig-like" evidence="3">
    <location>
        <begin position="137"/>
        <end position="217"/>
    </location>
</feature>